<keyword evidence="3" id="KW-1185">Reference proteome</keyword>
<name>A0ABM8LLX1_9BURK</name>
<organism evidence="2 3">
    <name type="scientific">Achromobacter mucicolens</name>
    <dbReference type="NCBI Taxonomy" id="1389922"/>
    <lineage>
        <taxon>Bacteria</taxon>
        <taxon>Pseudomonadati</taxon>
        <taxon>Pseudomonadota</taxon>
        <taxon>Betaproteobacteria</taxon>
        <taxon>Burkholderiales</taxon>
        <taxon>Alcaligenaceae</taxon>
        <taxon>Achromobacter</taxon>
    </lineage>
</organism>
<reference evidence="2 3" key="1">
    <citation type="submission" date="2020-04" db="EMBL/GenBank/DDBJ databases">
        <authorList>
            <person name="De Canck E."/>
        </authorList>
    </citation>
    <scope>NUCLEOTIDE SEQUENCE [LARGE SCALE GENOMIC DNA]</scope>
    <source>
        <strain evidence="2 3">LMG 3415</strain>
    </source>
</reference>
<proteinExistence type="predicted"/>
<evidence type="ECO:0000256" key="1">
    <source>
        <dbReference type="SAM" id="MobiDB-lite"/>
    </source>
</evidence>
<dbReference type="Proteomes" id="UP000507140">
    <property type="component" value="Unassembled WGS sequence"/>
</dbReference>
<comment type="caution">
    <text evidence="2">The sequence shown here is derived from an EMBL/GenBank/DDBJ whole genome shotgun (WGS) entry which is preliminary data.</text>
</comment>
<evidence type="ECO:0000313" key="2">
    <source>
        <dbReference type="EMBL" id="CAB3922137.1"/>
    </source>
</evidence>
<accession>A0ABM8LLX1</accession>
<dbReference type="EMBL" id="CADIKR010000010">
    <property type="protein sequence ID" value="CAB3922137.1"/>
    <property type="molecule type" value="Genomic_DNA"/>
</dbReference>
<evidence type="ECO:0000313" key="3">
    <source>
        <dbReference type="Proteomes" id="UP000507140"/>
    </source>
</evidence>
<protein>
    <submittedName>
        <fullName evidence="2">Uncharacterized protein</fullName>
    </submittedName>
</protein>
<sequence length="58" mass="6213">MRNAAPMTFGARLAARRPTPEEAAWFFNVPADVTSAGDPEQAEPSSADDRIQIGPLDV</sequence>
<feature type="region of interest" description="Disordered" evidence="1">
    <location>
        <begin position="32"/>
        <end position="58"/>
    </location>
</feature>
<gene>
    <name evidence="2" type="ORF">LMG3415_05639</name>
</gene>